<reference evidence="3" key="1">
    <citation type="journal article" date="2023" name="Front. Mar. Sci.">
        <title>A new Merluccius polli reference genome to investigate the effects of global change in West African waters.</title>
        <authorList>
            <person name="Mateo J.L."/>
            <person name="Blanco-Fernandez C."/>
            <person name="Garcia-Vazquez E."/>
            <person name="Machado-Schiaffino G."/>
        </authorList>
    </citation>
    <scope>NUCLEOTIDE SEQUENCE</scope>
    <source>
        <strain evidence="3">C29</strain>
        <tissue evidence="3">Fin</tissue>
    </source>
</reference>
<comment type="caution">
    <text evidence="3">The sequence shown here is derived from an EMBL/GenBank/DDBJ whole genome shotgun (WGS) entry which is preliminary data.</text>
</comment>
<protein>
    <recommendedName>
        <fullName evidence="5">DUF5641 domain-containing protein</fullName>
    </recommendedName>
</protein>
<proteinExistence type="predicted"/>
<dbReference type="PANTHER" id="PTHR47331:SF1">
    <property type="entry name" value="GAG-LIKE PROTEIN"/>
    <property type="match status" value="1"/>
</dbReference>
<dbReference type="Proteomes" id="UP001174136">
    <property type="component" value="Unassembled WGS sequence"/>
</dbReference>
<dbReference type="InterPro" id="IPR040676">
    <property type="entry name" value="DUF5641"/>
</dbReference>
<sequence length="390" mass="45147">MIRLIRRVLSSVLRQQTLDDDGFHTMLCEVEAILNDRPITKLSDDPNDLEPLTPNHLLLLKGKPALPPGVFEPHDQYVKRRWRQIQYLADLFWKRWVREYLPLLQERQKWNQKKRSLVVGDIVTIMDASAPRGSWPLGKVLEVFPDKYGLVRSVKLQTKSNIIERPVTKLTLLHGRVMELEADAMGHKLLFVDEAGFNLSKTRRRGRNIIGHRAIINVPGQRGGNITMCAAISQNGVVHHHATTGPYNSAHMIAFLDTLHDILTVQRPEQTRYVVIWDNVSFHRAALVRNWFTDHPLFMALNLPPYSPFLNPIEEFFSAWRWKVHDRHPHQHAALLQAMEEACGDIEQASCQAWIRHARRYFPRCLGLEDIACDVDEILWPDPERRHDVG</sequence>
<dbReference type="EMBL" id="JAOPHQ010000812">
    <property type="protein sequence ID" value="KAK0153450.1"/>
    <property type="molecule type" value="Genomic_DNA"/>
</dbReference>
<keyword evidence="4" id="KW-1185">Reference proteome</keyword>
<evidence type="ECO:0000259" key="1">
    <source>
        <dbReference type="Pfam" id="PF13358"/>
    </source>
</evidence>
<feature type="domain" description="DUF5641" evidence="2">
    <location>
        <begin position="80"/>
        <end position="173"/>
    </location>
</feature>
<dbReference type="GO" id="GO:0003676">
    <property type="term" value="F:nucleic acid binding"/>
    <property type="evidence" value="ECO:0007669"/>
    <property type="project" value="InterPro"/>
</dbReference>
<evidence type="ECO:0000313" key="4">
    <source>
        <dbReference type="Proteomes" id="UP001174136"/>
    </source>
</evidence>
<dbReference type="Pfam" id="PF18701">
    <property type="entry name" value="DUF5641"/>
    <property type="match status" value="1"/>
</dbReference>
<feature type="domain" description="Tc1-like transposase DDE" evidence="1">
    <location>
        <begin position="189"/>
        <end position="331"/>
    </location>
</feature>
<evidence type="ECO:0000259" key="2">
    <source>
        <dbReference type="Pfam" id="PF18701"/>
    </source>
</evidence>
<dbReference type="PANTHER" id="PTHR47331">
    <property type="entry name" value="PHD-TYPE DOMAIN-CONTAINING PROTEIN"/>
    <property type="match status" value="1"/>
</dbReference>
<name>A0AA47N854_MERPO</name>
<evidence type="ECO:0008006" key="5">
    <source>
        <dbReference type="Google" id="ProtNLM"/>
    </source>
</evidence>
<dbReference type="InterPro" id="IPR036397">
    <property type="entry name" value="RNaseH_sf"/>
</dbReference>
<gene>
    <name evidence="3" type="ORF">N1851_004864</name>
</gene>
<organism evidence="3 4">
    <name type="scientific">Merluccius polli</name>
    <name type="common">Benguela hake</name>
    <name type="synonym">Merluccius cadenati</name>
    <dbReference type="NCBI Taxonomy" id="89951"/>
    <lineage>
        <taxon>Eukaryota</taxon>
        <taxon>Metazoa</taxon>
        <taxon>Chordata</taxon>
        <taxon>Craniata</taxon>
        <taxon>Vertebrata</taxon>
        <taxon>Euteleostomi</taxon>
        <taxon>Actinopterygii</taxon>
        <taxon>Neopterygii</taxon>
        <taxon>Teleostei</taxon>
        <taxon>Neoteleostei</taxon>
        <taxon>Acanthomorphata</taxon>
        <taxon>Zeiogadaria</taxon>
        <taxon>Gadariae</taxon>
        <taxon>Gadiformes</taxon>
        <taxon>Gadoidei</taxon>
        <taxon>Merlucciidae</taxon>
        <taxon>Merluccius</taxon>
    </lineage>
</organism>
<dbReference type="AlphaFoldDB" id="A0AA47N854"/>
<dbReference type="Pfam" id="PF13358">
    <property type="entry name" value="DDE_3"/>
    <property type="match status" value="1"/>
</dbReference>
<dbReference type="Gene3D" id="3.30.420.10">
    <property type="entry name" value="Ribonuclease H-like superfamily/Ribonuclease H"/>
    <property type="match status" value="1"/>
</dbReference>
<dbReference type="InterPro" id="IPR038717">
    <property type="entry name" value="Tc1-like_DDE_dom"/>
</dbReference>
<accession>A0AA47N854</accession>
<evidence type="ECO:0000313" key="3">
    <source>
        <dbReference type="EMBL" id="KAK0153450.1"/>
    </source>
</evidence>